<dbReference type="Proteomes" id="UP000708148">
    <property type="component" value="Unassembled WGS sequence"/>
</dbReference>
<keyword evidence="3" id="KW-1185">Reference proteome</keyword>
<dbReference type="AlphaFoldDB" id="A0A8S1J996"/>
<evidence type="ECO:0000313" key="3">
    <source>
        <dbReference type="Proteomes" id="UP000708148"/>
    </source>
</evidence>
<dbReference type="EMBL" id="CAJHUC010001869">
    <property type="protein sequence ID" value="CAD7702559.1"/>
    <property type="molecule type" value="Genomic_DNA"/>
</dbReference>
<protein>
    <submittedName>
        <fullName evidence="2">Uncharacterized protein</fullName>
    </submittedName>
</protein>
<feature type="compositionally biased region" description="Polar residues" evidence="1">
    <location>
        <begin position="69"/>
        <end position="79"/>
    </location>
</feature>
<feature type="compositionally biased region" description="Low complexity" evidence="1">
    <location>
        <begin position="37"/>
        <end position="53"/>
    </location>
</feature>
<organism evidence="2 3">
    <name type="scientific">Ostreobium quekettii</name>
    <dbReference type="NCBI Taxonomy" id="121088"/>
    <lineage>
        <taxon>Eukaryota</taxon>
        <taxon>Viridiplantae</taxon>
        <taxon>Chlorophyta</taxon>
        <taxon>core chlorophytes</taxon>
        <taxon>Ulvophyceae</taxon>
        <taxon>TCBD clade</taxon>
        <taxon>Bryopsidales</taxon>
        <taxon>Ostreobineae</taxon>
        <taxon>Ostreobiaceae</taxon>
        <taxon>Ostreobium</taxon>
    </lineage>
</organism>
<sequence length="159" mass="17161">MEGPFVVEASYTYMSSSEGECSDCFRSLCDGRTLNTSSSEGIFTSSSEESTNSAELRARDEKEGLADNELSSQPTQQSLRSSILPEVLALCAEAKGHRAHLDSEDPNPLAEYPRLELRSFQLKNPSTSEATSARQAGRGAVGGWLLEALALDPTLGLER</sequence>
<accession>A0A8S1J996</accession>
<comment type="caution">
    <text evidence="2">The sequence shown here is derived from an EMBL/GenBank/DDBJ whole genome shotgun (WGS) entry which is preliminary data.</text>
</comment>
<evidence type="ECO:0000256" key="1">
    <source>
        <dbReference type="SAM" id="MobiDB-lite"/>
    </source>
</evidence>
<proteinExistence type="predicted"/>
<name>A0A8S1J996_9CHLO</name>
<evidence type="ECO:0000313" key="2">
    <source>
        <dbReference type="EMBL" id="CAD7702559.1"/>
    </source>
</evidence>
<gene>
    <name evidence="2" type="ORF">OSTQU699_LOCUS7916</name>
</gene>
<feature type="compositionally biased region" description="Basic and acidic residues" evidence="1">
    <location>
        <begin position="56"/>
        <end position="65"/>
    </location>
</feature>
<reference evidence="2" key="1">
    <citation type="submission" date="2020-12" db="EMBL/GenBank/DDBJ databases">
        <authorList>
            <person name="Iha C."/>
        </authorList>
    </citation>
    <scope>NUCLEOTIDE SEQUENCE</scope>
</reference>
<feature type="region of interest" description="Disordered" evidence="1">
    <location>
        <begin position="37"/>
        <end position="79"/>
    </location>
</feature>